<dbReference type="RefSeq" id="WP_092263496.1">
    <property type="nucleotide sequence ID" value="NZ_FNZA01000002.1"/>
</dbReference>
<evidence type="ECO:0000313" key="3">
    <source>
        <dbReference type="Proteomes" id="UP000199223"/>
    </source>
</evidence>
<feature type="transmembrane region" description="Helical" evidence="1">
    <location>
        <begin position="100"/>
        <end position="121"/>
    </location>
</feature>
<sequence length="168" mass="17818">MLGFLIFLSVPLLAGFVLGAGAGGLGRVLPGSGAWRLLWTAAALVLPGLSLVGYLQETGQAALRVPEQAATMHTFQLLTALLFVLTAALTLWAGWRRSWLAPLPLPALFVAFFYAVLPPIYRGQDGVYDELLFSQLDGDTARGLFLACACGTALLTGMTVAGRRKLTP</sequence>
<feature type="transmembrane region" description="Helical" evidence="1">
    <location>
        <begin position="141"/>
        <end position="162"/>
    </location>
</feature>
<accession>A0A1H6ULC1</accession>
<reference evidence="3" key="1">
    <citation type="submission" date="2016-10" db="EMBL/GenBank/DDBJ databases">
        <authorList>
            <person name="Varghese N."/>
            <person name="Submissions S."/>
        </authorList>
    </citation>
    <scope>NUCLEOTIDE SEQUENCE [LARGE SCALE GENOMIC DNA]</scope>
    <source>
        <strain evidence="3">CGMCC 1.10218</strain>
    </source>
</reference>
<feature type="transmembrane region" description="Helical" evidence="1">
    <location>
        <begin position="75"/>
        <end position="93"/>
    </location>
</feature>
<dbReference type="Proteomes" id="UP000199223">
    <property type="component" value="Unassembled WGS sequence"/>
</dbReference>
<evidence type="ECO:0000313" key="2">
    <source>
        <dbReference type="EMBL" id="SEI93163.1"/>
    </source>
</evidence>
<keyword evidence="1" id="KW-1133">Transmembrane helix</keyword>
<feature type="transmembrane region" description="Helical" evidence="1">
    <location>
        <begin position="6"/>
        <end position="25"/>
    </location>
</feature>
<feature type="transmembrane region" description="Helical" evidence="1">
    <location>
        <begin position="37"/>
        <end position="55"/>
    </location>
</feature>
<evidence type="ECO:0000256" key="1">
    <source>
        <dbReference type="SAM" id="Phobius"/>
    </source>
</evidence>
<dbReference type="EMBL" id="FNZA01000002">
    <property type="protein sequence ID" value="SEI93163.1"/>
    <property type="molecule type" value="Genomic_DNA"/>
</dbReference>
<keyword evidence="1" id="KW-0812">Transmembrane</keyword>
<proteinExistence type="predicted"/>
<keyword evidence="3" id="KW-1185">Reference proteome</keyword>
<keyword evidence="1" id="KW-0472">Membrane</keyword>
<organism evidence="2 3">
    <name type="scientific">Deinococcus reticulitermitis</name>
    <dbReference type="NCBI Taxonomy" id="856736"/>
    <lineage>
        <taxon>Bacteria</taxon>
        <taxon>Thermotogati</taxon>
        <taxon>Deinococcota</taxon>
        <taxon>Deinococci</taxon>
        <taxon>Deinococcales</taxon>
        <taxon>Deinococcaceae</taxon>
        <taxon>Deinococcus</taxon>
    </lineage>
</organism>
<name>A0A1H6ULC1_9DEIO</name>
<gene>
    <name evidence="2" type="ORF">SAMN04488058_102250</name>
</gene>
<protein>
    <submittedName>
        <fullName evidence="2">Uncharacterized protein</fullName>
    </submittedName>
</protein>
<dbReference type="AlphaFoldDB" id="A0A1H6ULC1"/>